<dbReference type="PANTHER" id="PTHR30151:SF0">
    <property type="entry name" value="ABC TRANSPORTER PERMEASE PROTEIN MJ0413-RELATED"/>
    <property type="match status" value="1"/>
</dbReference>
<dbReference type="Gene3D" id="1.10.3720.10">
    <property type="entry name" value="MetI-like"/>
    <property type="match status" value="1"/>
</dbReference>
<keyword evidence="10" id="KW-1185">Reference proteome</keyword>
<evidence type="ECO:0000313" key="9">
    <source>
        <dbReference type="EMBL" id="NSG85473.1"/>
    </source>
</evidence>
<feature type="transmembrane region" description="Helical" evidence="7">
    <location>
        <begin position="117"/>
        <end position="143"/>
    </location>
</feature>
<keyword evidence="3" id="KW-1003">Cell membrane</keyword>
<evidence type="ECO:0000256" key="3">
    <source>
        <dbReference type="ARBA" id="ARBA00022475"/>
    </source>
</evidence>
<evidence type="ECO:0000256" key="5">
    <source>
        <dbReference type="ARBA" id="ARBA00022989"/>
    </source>
</evidence>
<dbReference type="EMBL" id="JAAITS010000020">
    <property type="protein sequence ID" value="NSG85473.1"/>
    <property type="molecule type" value="Genomic_DNA"/>
</dbReference>
<evidence type="ECO:0000256" key="1">
    <source>
        <dbReference type="ARBA" id="ARBA00004651"/>
    </source>
</evidence>
<keyword evidence="2 7" id="KW-0813">Transport</keyword>
<evidence type="ECO:0000259" key="8">
    <source>
        <dbReference type="PROSITE" id="PS50928"/>
    </source>
</evidence>
<gene>
    <name evidence="9" type="ORF">G5B17_08495</name>
</gene>
<dbReference type="InterPro" id="IPR000515">
    <property type="entry name" value="MetI-like"/>
</dbReference>
<reference evidence="9 10" key="1">
    <citation type="journal article" date="2020" name="Cell Host Microbe">
        <title>Functional and Genomic Variation between Human-Derived Isolates of Lachnospiraceae Reveals Inter- and Intra-Species Diversity.</title>
        <authorList>
            <person name="Sorbara M.T."/>
            <person name="Littmann E.R."/>
            <person name="Fontana E."/>
            <person name="Moody T.U."/>
            <person name="Kohout C.E."/>
            <person name="Gjonbalaj M."/>
            <person name="Eaton V."/>
            <person name="Seok R."/>
            <person name="Leiner I.M."/>
            <person name="Pamer E.G."/>
        </authorList>
    </citation>
    <scope>NUCLEOTIDE SEQUENCE [LARGE SCALE GENOMIC DNA]</scope>
    <source>
        <strain evidence="9 10">MSK.17.74</strain>
    </source>
</reference>
<dbReference type="PROSITE" id="PS50928">
    <property type="entry name" value="ABC_TM1"/>
    <property type="match status" value="1"/>
</dbReference>
<evidence type="ECO:0000313" key="10">
    <source>
        <dbReference type="Proteomes" id="UP001644719"/>
    </source>
</evidence>
<keyword evidence="4 7" id="KW-0812">Transmembrane</keyword>
<accession>A0ABX2H5U2</accession>
<dbReference type="RefSeq" id="WP_148461589.1">
    <property type="nucleotide sequence ID" value="NZ_JAAINN010000041.1"/>
</dbReference>
<comment type="subcellular location">
    <subcellularLocation>
        <location evidence="1 7">Cell membrane</location>
        <topology evidence="1 7">Multi-pass membrane protein</topology>
    </subcellularLocation>
</comment>
<comment type="similarity">
    <text evidence="7">Belongs to the binding-protein-dependent transport system permease family.</text>
</comment>
<dbReference type="SUPFAM" id="SSF161098">
    <property type="entry name" value="MetI-like"/>
    <property type="match status" value="1"/>
</dbReference>
<evidence type="ECO:0000256" key="4">
    <source>
        <dbReference type="ARBA" id="ARBA00022692"/>
    </source>
</evidence>
<comment type="caution">
    <text evidence="9">The sequence shown here is derived from an EMBL/GenBank/DDBJ whole genome shotgun (WGS) entry which is preliminary data.</text>
</comment>
<protein>
    <submittedName>
        <fullName evidence="9">ABC transporter permease</fullName>
    </submittedName>
</protein>
<name>A0ABX2H5U2_9FIRM</name>
<sequence>MNKRSNGKMKYRMLSILGLVIFFGVWEAAVRLGWVSHRSLNAPSEVVETFIYKLTNANPDGSTLPQHFFQSLKLALTSFIIATIIGVPLGWIMGYYKVADFLLNPLFEIIRPIPPIAWIPIVILTMGIGMSAKVFIIFVAAFVPNVINSYLGIRLTDATLINVAKTFGASDWKIFTTVCIPSSMNMVFTGIRLSLNASWTTLVAAEMLASIRGLGYMIQMGRTIIRPDIIIVGMFTIGLTGAMLNGILGLFEKKVAPWRYRDNG</sequence>
<feature type="transmembrane region" description="Helical" evidence="7">
    <location>
        <begin position="74"/>
        <end position="96"/>
    </location>
</feature>
<dbReference type="PANTHER" id="PTHR30151">
    <property type="entry name" value="ALKANE SULFONATE ABC TRANSPORTER-RELATED, MEMBRANE SUBUNIT"/>
    <property type="match status" value="1"/>
</dbReference>
<proteinExistence type="inferred from homology"/>
<feature type="transmembrane region" description="Helical" evidence="7">
    <location>
        <begin position="197"/>
        <end position="217"/>
    </location>
</feature>
<feature type="domain" description="ABC transmembrane type-1" evidence="8">
    <location>
        <begin position="68"/>
        <end position="248"/>
    </location>
</feature>
<dbReference type="Proteomes" id="UP001644719">
    <property type="component" value="Unassembled WGS sequence"/>
</dbReference>
<dbReference type="Pfam" id="PF00528">
    <property type="entry name" value="BPD_transp_1"/>
    <property type="match status" value="1"/>
</dbReference>
<keyword evidence="6 7" id="KW-0472">Membrane</keyword>
<feature type="transmembrane region" description="Helical" evidence="7">
    <location>
        <begin position="229"/>
        <end position="251"/>
    </location>
</feature>
<dbReference type="CDD" id="cd06261">
    <property type="entry name" value="TM_PBP2"/>
    <property type="match status" value="1"/>
</dbReference>
<dbReference type="InterPro" id="IPR035906">
    <property type="entry name" value="MetI-like_sf"/>
</dbReference>
<organism evidence="9 10">
    <name type="scientific">Blautia faecis</name>
    <dbReference type="NCBI Taxonomy" id="871665"/>
    <lineage>
        <taxon>Bacteria</taxon>
        <taxon>Bacillati</taxon>
        <taxon>Bacillota</taxon>
        <taxon>Clostridia</taxon>
        <taxon>Lachnospirales</taxon>
        <taxon>Lachnospiraceae</taxon>
        <taxon>Blautia</taxon>
    </lineage>
</organism>
<keyword evidence="5 7" id="KW-1133">Transmembrane helix</keyword>
<evidence type="ECO:0000256" key="2">
    <source>
        <dbReference type="ARBA" id="ARBA00022448"/>
    </source>
</evidence>
<evidence type="ECO:0000256" key="6">
    <source>
        <dbReference type="ARBA" id="ARBA00023136"/>
    </source>
</evidence>
<evidence type="ECO:0000256" key="7">
    <source>
        <dbReference type="RuleBase" id="RU363032"/>
    </source>
</evidence>